<dbReference type="RefSeq" id="XP_014674883.1">
    <property type="nucleotide sequence ID" value="XM_014819397.1"/>
</dbReference>
<protein>
    <recommendedName>
        <fullName evidence="3">Transmembrane protein 231</fullName>
    </recommendedName>
</protein>
<dbReference type="Pfam" id="PF10149">
    <property type="entry name" value="TM231"/>
    <property type="match status" value="1"/>
</dbReference>
<organism evidence="13 14">
    <name type="scientific">Priapulus caudatus</name>
    <name type="common">Priapulid worm</name>
    <dbReference type="NCBI Taxonomy" id="37621"/>
    <lineage>
        <taxon>Eukaryota</taxon>
        <taxon>Metazoa</taxon>
        <taxon>Ecdysozoa</taxon>
        <taxon>Scalidophora</taxon>
        <taxon>Priapulida</taxon>
        <taxon>Priapulimorpha</taxon>
        <taxon>Priapulimorphida</taxon>
        <taxon>Priapulidae</taxon>
        <taxon>Priapulus</taxon>
    </lineage>
</organism>
<dbReference type="GeneID" id="106814997"/>
<evidence type="ECO:0000256" key="2">
    <source>
        <dbReference type="ARBA" id="ARBA00009082"/>
    </source>
</evidence>
<keyword evidence="9" id="KW-0325">Glycoprotein</keyword>
<comment type="similarity">
    <text evidence="2">Belongs to the TMEM231 family.</text>
</comment>
<evidence type="ECO:0000256" key="6">
    <source>
        <dbReference type="ARBA" id="ARBA00022989"/>
    </source>
</evidence>
<evidence type="ECO:0000256" key="5">
    <source>
        <dbReference type="ARBA" id="ARBA00022692"/>
    </source>
</evidence>
<comment type="subcellular location">
    <subcellularLocation>
        <location evidence="1">Cell projection</location>
        <location evidence="1">Cilium membrane</location>
        <topology evidence="1">Multi-pass membrane protein</topology>
    </subcellularLocation>
</comment>
<feature type="transmembrane region" description="Helical" evidence="12">
    <location>
        <begin position="23"/>
        <end position="43"/>
    </location>
</feature>
<evidence type="ECO:0000313" key="13">
    <source>
        <dbReference type="Proteomes" id="UP000695022"/>
    </source>
</evidence>
<dbReference type="PANTHER" id="PTHR14605">
    <property type="entry name" value="CHST5 PROTEIN"/>
    <property type="match status" value="1"/>
</dbReference>
<evidence type="ECO:0000256" key="1">
    <source>
        <dbReference type="ARBA" id="ARBA00004272"/>
    </source>
</evidence>
<name>A0ABM1ERR2_PRICU</name>
<gene>
    <name evidence="14" type="primary">LOC106814997</name>
</gene>
<dbReference type="Proteomes" id="UP000695022">
    <property type="component" value="Unplaced"/>
</dbReference>
<keyword evidence="4" id="KW-1003">Cell membrane</keyword>
<sequence>MAVIQVYSHAIQQKYKASVCSKATFFQLCVFILTVVPPLIFAYKSQGFWLKLSSYVEQPDIRFKYQLLVILDTADDYLAWSTFQNFNSLQQSHIRIPLVKSREEDVNRDGKKDLLHFSLEMPVTDTEDIFALQLLLFFDYRLYKFSEFTMESMAYVHHSAMQSGAEYSTDGHLILVQRQPLAHRGVDSRYNNTSIDQESIFAEAYDFKRIFKEYNSRNVTTRYDADYSVWVRGRGSGMPFTITITVRYPEESVTYTPGFWQVMKDAWIQYLAVLIIFVLVFDRIKKYVFKNQLVTTIVDRRVKPHDT</sequence>
<reference evidence="14" key="1">
    <citation type="submission" date="2025-08" db="UniProtKB">
        <authorList>
            <consortium name="RefSeq"/>
        </authorList>
    </citation>
    <scope>IDENTIFICATION</scope>
</reference>
<proteinExistence type="inferred from homology"/>
<evidence type="ECO:0000256" key="10">
    <source>
        <dbReference type="ARBA" id="ARBA00023273"/>
    </source>
</evidence>
<evidence type="ECO:0000256" key="3">
    <source>
        <dbReference type="ARBA" id="ARBA00015087"/>
    </source>
</evidence>
<keyword evidence="6 12" id="KW-1133">Transmembrane helix</keyword>
<keyword evidence="13" id="KW-1185">Reference proteome</keyword>
<keyword evidence="7" id="KW-0969">Cilium</keyword>
<keyword evidence="10" id="KW-0966">Cell projection</keyword>
<evidence type="ECO:0000256" key="8">
    <source>
        <dbReference type="ARBA" id="ARBA00023136"/>
    </source>
</evidence>
<feature type="transmembrane region" description="Helical" evidence="12">
    <location>
        <begin position="267"/>
        <end position="284"/>
    </location>
</feature>
<evidence type="ECO:0000256" key="11">
    <source>
        <dbReference type="ARBA" id="ARBA00024803"/>
    </source>
</evidence>
<dbReference type="InterPro" id="IPR019306">
    <property type="entry name" value="TMEM231"/>
</dbReference>
<accession>A0ABM1ERR2</accession>
<evidence type="ECO:0000256" key="4">
    <source>
        <dbReference type="ARBA" id="ARBA00022475"/>
    </source>
</evidence>
<dbReference type="PANTHER" id="PTHR14605:SF1">
    <property type="entry name" value="TRANSMEMBRANE PROTEIN 231"/>
    <property type="match status" value="1"/>
</dbReference>
<keyword evidence="8 12" id="KW-0472">Membrane</keyword>
<evidence type="ECO:0000256" key="12">
    <source>
        <dbReference type="SAM" id="Phobius"/>
    </source>
</evidence>
<keyword evidence="5 12" id="KW-0812">Transmembrane</keyword>
<evidence type="ECO:0000256" key="7">
    <source>
        <dbReference type="ARBA" id="ARBA00023069"/>
    </source>
</evidence>
<comment type="function">
    <text evidence="11">Transmembrane component of the tectonic-like complex, a complex localized at the transition zone of primary cilia and acting as a barrier that prevents diffusion of transmembrane proteins between the cilia and plasma membranes. Required for ciliogenesis and sonic hedgehog/SHH signaling.</text>
</comment>
<evidence type="ECO:0000256" key="9">
    <source>
        <dbReference type="ARBA" id="ARBA00023180"/>
    </source>
</evidence>
<evidence type="ECO:0000313" key="14">
    <source>
        <dbReference type="RefSeq" id="XP_014674883.1"/>
    </source>
</evidence>